<dbReference type="OrthoDB" id="2898516at2"/>
<evidence type="ECO:0000313" key="1">
    <source>
        <dbReference type="EMBL" id="SDD30294.1"/>
    </source>
</evidence>
<dbReference type="Proteomes" id="UP000199494">
    <property type="component" value="Unassembled WGS sequence"/>
</dbReference>
<keyword evidence="2" id="KW-1185">Reference proteome</keyword>
<dbReference type="KEGG" id="pmad:BAY61_24835"/>
<name>A0A222VUW2_9PSEU</name>
<gene>
    <name evidence="1" type="ORF">SAMN05421630_107199</name>
</gene>
<protein>
    <submittedName>
        <fullName evidence="1">Uncharacterized protein</fullName>
    </submittedName>
</protein>
<proteinExistence type="predicted"/>
<dbReference type="EMBL" id="FMZE01000007">
    <property type="protein sequence ID" value="SDD30294.1"/>
    <property type="molecule type" value="Genomic_DNA"/>
</dbReference>
<dbReference type="STRING" id="530584.SAMN05421630_107199"/>
<evidence type="ECO:0000313" key="2">
    <source>
        <dbReference type="Proteomes" id="UP000199494"/>
    </source>
</evidence>
<sequence>MSSVASFRGLNVPLVLGLSALALVRPLFSIVGWSDVLGTPATPLILTGGITLVWVLIVGLSKVREPVWTLVAAGIGYAVMATALSAVLSPIANGELEGPLAKPMAIIPMLLTNALWGLVAGGLALLLQRARGNRPE</sequence>
<dbReference type="RefSeq" id="WP_091807060.1">
    <property type="nucleotide sequence ID" value="NZ_CP016353.1"/>
</dbReference>
<reference evidence="1 2" key="1">
    <citation type="submission" date="2016-10" db="EMBL/GenBank/DDBJ databases">
        <authorList>
            <person name="de Groot N.N."/>
        </authorList>
    </citation>
    <scope>NUCLEOTIDE SEQUENCE [LARGE SCALE GENOMIC DNA]</scope>
    <source>
        <strain evidence="1 2">CGMCC 4.5506</strain>
    </source>
</reference>
<dbReference type="AlphaFoldDB" id="A0A222VUW2"/>
<accession>A0A222VUW2</accession>
<organism evidence="1 2">
    <name type="scientific">Prauserella marina</name>
    <dbReference type="NCBI Taxonomy" id="530584"/>
    <lineage>
        <taxon>Bacteria</taxon>
        <taxon>Bacillati</taxon>
        <taxon>Actinomycetota</taxon>
        <taxon>Actinomycetes</taxon>
        <taxon>Pseudonocardiales</taxon>
        <taxon>Pseudonocardiaceae</taxon>
        <taxon>Prauserella</taxon>
    </lineage>
</organism>